<dbReference type="GO" id="GO:0004190">
    <property type="term" value="F:aspartic-type endopeptidase activity"/>
    <property type="evidence" value="ECO:0007669"/>
    <property type="project" value="UniProtKB-UniRule"/>
</dbReference>
<evidence type="ECO:0000256" key="4">
    <source>
        <dbReference type="ARBA" id="ARBA00022692"/>
    </source>
</evidence>
<evidence type="ECO:0000256" key="2">
    <source>
        <dbReference type="ARBA" id="ARBA00022475"/>
    </source>
</evidence>
<reference evidence="11 12" key="1">
    <citation type="submission" date="2018-06" db="EMBL/GenBank/DDBJ databases">
        <authorList>
            <consortium name="Pathogen Informatics"/>
            <person name="Doyle S."/>
        </authorList>
    </citation>
    <scope>NUCLEOTIDE SEQUENCE [LARGE SCALE GENOMIC DNA]</scope>
    <source>
        <strain evidence="11 12">NCTC12020</strain>
    </source>
</reference>
<keyword evidence="5 9" id="KW-0064">Aspartyl protease</keyword>
<feature type="transmembrane region" description="Helical" evidence="9">
    <location>
        <begin position="60"/>
        <end position="77"/>
    </location>
</feature>
<name>A0A380NMU4_9FIRM</name>
<protein>
    <recommendedName>
        <fullName evidence="9">Lipoprotein signal peptidase</fullName>
        <ecNumber evidence="9">3.4.23.36</ecNumber>
    </recommendedName>
    <alternativeName>
        <fullName evidence="9">Prolipoprotein signal peptidase</fullName>
    </alternativeName>
    <alternativeName>
        <fullName evidence="9">Signal peptidase II</fullName>
        <shortName evidence="9">SPase II</shortName>
    </alternativeName>
</protein>
<evidence type="ECO:0000256" key="9">
    <source>
        <dbReference type="HAMAP-Rule" id="MF_00161"/>
    </source>
</evidence>
<proteinExistence type="inferred from homology"/>
<dbReference type="GO" id="GO:0006508">
    <property type="term" value="P:proteolysis"/>
    <property type="evidence" value="ECO:0007669"/>
    <property type="project" value="UniProtKB-KW"/>
</dbReference>
<sequence>MAIIYVIIGIIWLVIDQVTKFWVQEGMSLGQSIPIIPNVFHLTYILNKGAAFGILANQRLFFLCIVIVLLAVLWYFRRYIVAGDAYTKLGTTLLVSGALGNAWDRYYLGAVVDFFDFRIWPIFNVADIGICIGVVLLAIHVWRSPQGGEHNG</sequence>
<evidence type="ECO:0000256" key="1">
    <source>
        <dbReference type="ARBA" id="ARBA00006139"/>
    </source>
</evidence>
<evidence type="ECO:0000256" key="7">
    <source>
        <dbReference type="ARBA" id="ARBA00022989"/>
    </source>
</evidence>
<keyword evidence="6 9" id="KW-0378">Hydrolase</keyword>
<dbReference type="GO" id="GO:0005886">
    <property type="term" value="C:plasma membrane"/>
    <property type="evidence" value="ECO:0007669"/>
    <property type="project" value="UniProtKB-SubCell"/>
</dbReference>
<comment type="catalytic activity">
    <reaction evidence="9">
        <text>Release of signal peptides from bacterial membrane prolipoproteins. Hydrolyzes -Xaa-Yaa-Zaa-|-(S,diacylglyceryl)Cys-, in which Xaa is hydrophobic (preferably Leu), and Yaa (Ala or Ser) and Zaa (Gly or Ala) have small, neutral side chains.</text>
        <dbReference type="EC" id="3.4.23.36"/>
    </reaction>
</comment>
<dbReference type="InterPro" id="IPR001872">
    <property type="entry name" value="Peptidase_A8"/>
</dbReference>
<dbReference type="NCBIfam" id="TIGR00077">
    <property type="entry name" value="lspA"/>
    <property type="match status" value="1"/>
</dbReference>
<comment type="subcellular location">
    <subcellularLocation>
        <location evidence="9">Cell membrane</location>
        <topology evidence="9">Multi-pass membrane protein</topology>
    </subcellularLocation>
</comment>
<keyword evidence="11" id="KW-0449">Lipoprotein</keyword>
<keyword evidence="3 9" id="KW-0645">Protease</keyword>
<dbReference type="PANTHER" id="PTHR33695:SF1">
    <property type="entry name" value="LIPOPROTEIN SIGNAL PEPTIDASE"/>
    <property type="match status" value="1"/>
</dbReference>
<dbReference type="EC" id="3.4.23.36" evidence="9"/>
<evidence type="ECO:0000256" key="5">
    <source>
        <dbReference type="ARBA" id="ARBA00022750"/>
    </source>
</evidence>
<dbReference type="PRINTS" id="PR00781">
    <property type="entry name" value="LIPOSIGPTASE"/>
</dbReference>
<feature type="active site" evidence="9">
    <location>
        <position position="113"/>
    </location>
</feature>
<organism evidence="11 12">
    <name type="scientific">Veillonella criceti</name>
    <dbReference type="NCBI Taxonomy" id="103891"/>
    <lineage>
        <taxon>Bacteria</taxon>
        <taxon>Bacillati</taxon>
        <taxon>Bacillota</taxon>
        <taxon>Negativicutes</taxon>
        <taxon>Veillonellales</taxon>
        <taxon>Veillonellaceae</taxon>
        <taxon>Veillonella</taxon>
    </lineage>
</organism>
<evidence type="ECO:0000313" key="12">
    <source>
        <dbReference type="Proteomes" id="UP000255367"/>
    </source>
</evidence>
<keyword evidence="4 9" id="KW-0812">Transmembrane</keyword>
<comment type="pathway">
    <text evidence="9">Protein modification; lipoprotein biosynthesis (signal peptide cleavage).</text>
</comment>
<keyword evidence="7 9" id="KW-1133">Transmembrane helix</keyword>
<dbReference type="AlphaFoldDB" id="A0A380NMU4"/>
<comment type="caution">
    <text evidence="9">Lacks conserved residue(s) required for the propagation of feature annotation.</text>
</comment>
<feature type="transmembrane region" description="Helical" evidence="9">
    <location>
        <begin position="119"/>
        <end position="142"/>
    </location>
</feature>
<comment type="similarity">
    <text evidence="1 9 10">Belongs to the peptidase A8 family.</text>
</comment>
<feature type="transmembrane region" description="Helical" evidence="9">
    <location>
        <begin position="6"/>
        <end position="23"/>
    </location>
</feature>
<comment type="function">
    <text evidence="9">This protein specifically catalyzes the removal of signal peptides from prolipoproteins.</text>
</comment>
<keyword evidence="12" id="KW-1185">Reference proteome</keyword>
<evidence type="ECO:0000256" key="8">
    <source>
        <dbReference type="ARBA" id="ARBA00023136"/>
    </source>
</evidence>
<keyword evidence="8 9" id="KW-0472">Membrane</keyword>
<keyword evidence="2 9" id="KW-1003">Cell membrane</keyword>
<dbReference type="HAMAP" id="MF_00161">
    <property type="entry name" value="LspA"/>
    <property type="match status" value="1"/>
</dbReference>
<dbReference type="Pfam" id="PF01252">
    <property type="entry name" value="Peptidase_A8"/>
    <property type="match status" value="1"/>
</dbReference>
<evidence type="ECO:0000256" key="10">
    <source>
        <dbReference type="RuleBase" id="RU004181"/>
    </source>
</evidence>
<dbReference type="EMBL" id="UHIO01000001">
    <property type="protein sequence ID" value="SUP44992.1"/>
    <property type="molecule type" value="Genomic_DNA"/>
</dbReference>
<accession>A0A380NMU4</accession>
<feature type="active site" evidence="9">
    <location>
        <position position="127"/>
    </location>
</feature>
<dbReference type="PANTHER" id="PTHR33695">
    <property type="entry name" value="LIPOPROTEIN SIGNAL PEPTIDASE"/>
    <property type="match status" value="1"/>
</dbReference>
<evidence type="ECO:0000256" key="6">
    <source>
        <dbReference type="ARBA" id="ARBA00022801"/>
    </source>
</evidence>
<dbReference type="UniPathway" id="UPA00665"/>
<evidence type="ECO:0000313" key="11">
    <source>
        <dbReference type="EMBL" id="SUP44992.1"/>
    </source>
</evidence>
<dbReference type="Proteomes" id="UP000255367">
    <property type="component" value="Unassembled WGS sequence"/>
</dbReference>
<gene>
    <name evidence="9 11" type="primary">lspA</name>
    <name evidence="11" type="ORF">NCTC12020_01941</name>
</gene>
<evidence type="ECO:0000256" key="3">
    <source>
        <dbReference type="ARBA" id="ARBA00022670"/>
    </source>
</evidence>